<reference evidence="1" key="1">
    <citation type="submission" date="2023-10" db="EMBL/GenBank/DDBJ databases">
        <authorList>
            <person name="Chen Y."/>
            <person name="Shah S."/>
            <person name="Dougan E. K."/>
            <person name="Thang M."/>
            <person name="Chan C."/>
        </authorList>
    </citation>
    <scope>NUCLEOTIDE SEQUENCE [LARGE SCALE GENOMIC DNA]</scope>
</reference>
<comment type="caution">
    <text evidence="1">The sequence shown here is derived from an EMBL/GenBank/DDBJ whole genome shotgun (WGS) entry which is preliminary data.</text>
</comment>
<dbReference type="Proteomes" id="UP001189429">
    <property type="component" value="Unassembled WGS sequence"/>
</dbReference>
<gene>
    <name evidence="1" type="ORF">PCOR1329_LOCUS80862</name>
</gene>
<evidence type="ECO:0000313" key="2">
    <source>
        <dbReference type="Proteomes" id="UP001189429"/>
    </source>
</evidence>
<sequence>ESIDLHSLMQNGFELVASPTSLLERLRALLRDGLSVGERILRLVGPSGNLRGRRGQALASGPESSRDVGVVTANTSATAARPDIAQGSLETHLVRASDEAWQPAVVPRLYASLAVVSTLLVAGLKCAQVFGGSVCGFRAAKAPAPGDDVAGTRVQLAAAEVWGPVPRLLPEQPAGKPGVPAHAGRGPPALSALGARACPLVAGGICRTPHPRASCASLWPWWHIVAAQR</sequence>
<protein>
    <submittedName>
        <fullName evidence="1">Uncharacterized protein</fullName>
    </submittedName>
</protein>
<proteinExistence type="predicted"/>
<evidence type="ECO:0000313" key="1">
    <source>
        <dbReference type="EMBL" id="CAK0905001.1"/>
    </source>
</evidence>
<dbReference type="EMBL" id="CAUYUJ010021500">
    <property type="protein sequence ID" value="CAK0905001.1"/>
    <property type="molecule type" value="Genomic_DNA"/>
</dbReference>
<organism evidence="1 2">
    <name type="scientific">Prorocentrum cordatum</name>
    <dbReference type="NCBI Taxonomy" id="2364126"/>
    <lineage>
        <taxon>Eukaryota</taxon>
        <taxon>Sar</taxon>
        <taxon>Alveolata</taxon>
        <taxon>Dinophyceae</taxon>
        <taxon>Prorocentrales</taxon>
        <taxon>Prorocentraceae</taxon>
        <taxon>Prorocentrum</taxon>
    </lineage>
</organism>
<name>A0ABN9Y2B1_9DINO</name>
<keyword evidence="2" id="KW-1185">Reference proteome</keyword>
<feature type="non-terminal residue" evidence="1">
    <location>
        <position position="1"/>
    </location>
</feature>
<accession>A0ABN9Y2B1</accession>